<proteinExistence type="predicted"/>
<dbReference type="PANTHER" id="PTHR31912:SF34">
    <property type="entry name" value="NOTOCHORD-RELATED PROTEIN"/>
    <property type="match status" value="1"/>
</dbReference>
<dbReference type="GeneID" id="59381085"/>
<dbReference type="PANTHER" id="PTHR31912">
    <property type="entry name" value="IP13529P"/>
    <property type="match status" value="1"/>
</dbReference>
<comment type="caution">
    <text evidence="2">The sequence shown here is derived from an EMBL/GenBank/DDBJ whole genome shotgun (WGS) entry which is preliminary data.</text>
</comment>
<protein>
    <submittedName>
        <fullName evidence="2">Uncharacterized protein</fullName>
    </submittedName>
</protein>
<evidence type="ECO:0000313" key="3">
    <source>
        <dbReference type="Proteomes" id="UP000623687"/>
    </source>
</evidence>
<keyword evidence="3" id="KW-1185">Reference proteome</keyword>
<sequence length="894" mass="101569">MNHPVDLLTLDWANPLVRKFMNVYPEKASTVSEPWQAVKYTKELDYCDLSPMWADFENPSKLSKHFYVNELAHGTNSEFLIPLRFLIMKGEVYAEIRKVHPYIHPYVQLDSIVVTVLLRRWADLERPLLEPVTMPHPVRVLADGRPAFVLRIMAWSDDVSGNTSKQYNAHMNLYAANICLPHRKLCQEYFVRFCATSQQASSPELFDAVSSDCKPDAWREAYDCQLGTEIIFRIQIHLLPADNPQQAESTSTAGSNATLWCRSDLSGGSAEERETDEGYEALFSPGVPRTPDSTINTIRRQLRAACTGVETAVTKIQTETGVKDRIAQFWIHQLIPKSRQLQEDRLYNAVTRDPHLNDRKFKGPERDAFKAKIQADIEAELFQWLVEQPATDTFCEGVNPHQDTPGEILHTELLGNDKYIWHATTKTWDKRKDDVFAIRLQSSSIDGLSVPPIRASYMLQYKNSLIGKHFKTLQQVGAFHLRDDFCSKPLFELWKANGLLGAMLWYPEIRNMDTYLADLKILIANVLDLWAQVDPSRIILKYKLHVLSHLPDDIRRFGPAVLFSTEVFECWNAVFRLCSILSNHQAPSHDIASTIADMERFKHVVSGGWWKHDNGSYGQAGNRVRSFLIANRELQRRLGWVDDDLLKPGTVRLHACAKQHRAQWREAIADVNNLLHETPPSTKDQWSRCRFIIARNGDVCMEGSWVFCNSRSPSLLVGRVVRILTSDSGTKDTLSIQANHTIVLVEQFDLLDQKDARLDMPVLRRPANSVVLPVNDVLFHFNSQHDCYSGNCAITEDSRPVPMERLDSSKVKYTVSHADDARYIINMHALHNAHVLREVLPRTLIAPSYVVEDRAALHRDAASKLRVSGPAKRAETVAKSKATRARNKAAADGG</sequence>
<name>A0A8H7DP46_PLEOS</name>
<feature type="region of interest" description="Disordered" evidence="1">
    <location>
        <begin position="868"/>
        <end position="894"/>
    </location>
</feature>
<dbReference type="AlphaFoldDB" id="A0A8H7DP46"/>
<dbReference type="RefSeq" id="XP_036626607.1">
    <property type="nucleotide sequence ID" value="XM_036780752.1"/>
</dbReference>
<evidence type="ECO:0000313" key="2">
    <source>
        <dbReference type="EMBL" id="KAF7420749.1"/>
    </source>
</evidence>
<dbReference type="VEuPathDB" id="FungiDB:PC9H_011267"/>
<dbReference type="OrthoDB" id="2506088at2759"/>
<gene>
    <name evidence="2" type="ORF">PC9H_011267</name>
</gene>
<dbReference type="Proteomes" id="UP000623687">
    <property type="component" value="Unassembled WGS sequence"/>
</dbReference>
<reference evidence="2" key="1">
    <citation type="submission" date="2019-07" db="EMBL/GenBank/DDBJ databases">
        <authorList>
            <person name="Palmer J.M."/>
        </authorList>
    </citation>
    <scope>NUCLEOTIDE SEQUENCE</scope>
    <source>
        <strain evidence="2">PC9</strain>
    </source>
</reference>
<dbReference type="EMBL" id="JACETU010000009">
    <property type="protein sequence ID" value="KAF7420749.1"/>
    <property type="molecule type" value="Genomic_DNA"/>
</dbReference>
<organism evidence="2 3">
    <name type="scientific">Pleurotus ostreatus</name>
    <name type="common">Oyster mushroom</name>
    <name type="synonym">White-rot fungus</name>
    <dbReference type="NCBI Taxonomy" id="5322"/>
    <lineage>
        <taxon>Eukaryota</taxon>
        <taxon>Fungi</taxon>
        <taxon>Dikarya</taxon>
        <taxon>Basidiomycota</taxon>
        <taxon>Agaricomycotina</taxon>
        <taxon>Agaricomycetes</taxon>
        <taxon>Agaricomycetidae</taxon>
        <taxon>Agaricales</taxon>
        <taxon>Pleurotineae</taxon>
        <taxon>Pleurotaceae</taxon>
        <taxon>Pleurotus</taxon>
    </lineage>
</organism>
<accession>A0A8H7DP46</accession>
<evidence type="ECO:0000256" key="1">
    <source>
        <dbReference type="SAM" id="MobiDB-lite"/>
    </source>
</evidence>